<evidence type="ECO:0000259" key="7">
    <source>
        <dbReference type="Pfam" id="PF12705"/>
    </source>
</evidence>
<dbReference type="PANTHER" id="PTHR36531">
    <property type="entry name" value="CRISPR-ASSOCIATED EXONUCLEASE CAS4"/>
    <property type="match status" value="1"/>
</dbReference>
<dbReference type="InterPro" id="IPR011335">
    <property type="entry name" value="Restrct_endonuc-II-like"/>
</dbReference>
<dbReference type="InterPro" id="IPR011604">
    <property type="entry name" value="PDDEXK-like_dom_sf"/>
</dbReference>
<sequence>MSTFGSMFRASPFRLNMFELCPQQYKFTYIDHLDKEYKTPKPYLTMGAHVHNALHDFYQQLDVSDRTYENLEMILRRRWRENREGFANREDEAKWGVKALSMLRLFAHRMDTSVTPAMLEDYYDVEVSPQLKIIGRIDRADELEDGSLHVIDYKTGKFDPNDVNTLQLILYALIVSANQKKPVTKASYLYLPTWEWHTVEISQDEADEAVEIVKERVAEIEKEREFGPTPNKYCKNCDYLSICPAKQQIELMLQDEQA</sequence>
<keyword evidence="6" id="KW-0411">Iron-sulfur</keyword>
<dbReference type="EMBL" id="PFGC01000042">
    <property type="protein sequence ID" value="PIW36695.1"/>
    <property type="molecule type" value="Genomic_DNA"/>
</dbReference>
<feature type="domain" description="PD-(D/E)XK endonuclease-like" evidence="7">
    <location>
        <begin position="10"/>
        <end position="244"/>
    </location>
</feature>
<evidence type="ECO:0000256" key="4">
    <source>
        <dbReference type="ARBA" id="ARBA00022801"/>
    </source>
</evidence>
<accession>A0A2M7H392</accession>
<comment type="caution">
    <text evidence="8">The sequence shown here is derived from an EMBL/GenBank/DDBJ whole genome shotgun (WGS) entry which is preliminary data.</text>
</comment>
<evidence type="ECO:0000256" key="6">
    <source>
        <dbReference type="ARBA" id="ARBA00023014"/>
    </source>
</evidence>
<dbReference type="InterPro" id="IPR038726">
    <property type="entry name" value="PDDEXK_AddAB-type"/>
</dbReference>
<keyword evidence="5" id="KW-0408">Iron</keyword>
<keyword evidence="3" id="KW-0479">Metal-binding</keyword>
<keyword evidence="4" id="KW-0378">Hydrolase</keyword>
<evidence type="ECO:0000256" key="1">
    <source>
        <dbReference type="ARBA" id="ARBA00001966"/>
    </source>
</evidence>
<dbReference type="Gene3D" id="3.90.320.10">
    <property type="match status" value="1"/>
</dbReference>
<dbReference type="GO" id="GO:0046872">
    <property type="term" value="F:metal ion binding"/>
    <property type="evidence" value="ECO:0007669"/>
    <property type="project" value="UniProtKB-KW"/>
</dbReference>
<dbReference type="GO" id="GO:0016787">
    <property type="term" value="F:hydrolase activity"/>
    <property type="evidence" value="ECO:0007669"/>
    <property type="project" value="UniProtKB-KW"/>
</dbReference>
<dbReference type="PANTHER" id="PTHR36531:SF6">
    <property type="entry name" value="DNA REPLICATION ATP-DEPENDENT HELICASE_NUCLEASE DNA2"/>
    <property type="match status" value="1"/>
</dbReference>
<dbReference type="InterPro" id="IPR051827">
    <property type="entry name" value="Cas4_exonuclease"/>
</dbReference>
<evidence type="ECO:0000313" key="9">
    <source>
        <dbReference type="Proteomes" id="UP000230292"/>
    </source>
</evidence>
<protein>
    <recommendedName>
        <fullName evidence="7">PD-(D/E)XK endonuclease-like domain-containing protein</fullName>
    </recommendedName>
</protein>
<dbReference type="Pfam" id="PF12705">
    <property type="entry name" value="PDDEXK_1"/>
    <property type="match status" value="1"/>
</dbReference>
<dbReference type="GO" id="GO:0051536">
    <property type="term" value="F:iron-sulfur cluster binding"/>
    <property type="evidence" value="ECO:0007669"/>
    <property type="project" value="UniProtKB-KW"/>
</dbReference>
<dbReference type="Proteomes" id="UP000230292">
    <property type="component" value="Unassembled WGS sequence"/>
</dbReference>
<evidence type="ECO:0000256" key="2">
    <source>
        <dbReference type="ARBA" id="ARBA00022722"/>
    </source>
</evidence>
<evidence type="ECO:0000256" key="5">
    <source>
        <dbReference type="ARBA" id="ARBA00023004"/>
    </source>
</evidence>
<dbReference type="SUPFAM" id="SSF52980">
    <property type="entry name" value="Restriction endonuclease-like"/>
    <property type="match status" value="1"/>
</dbReference>
<gene>
    <name evidence="8" type="ORF">COW24_03985</name>
</gene>
<evidence type="ECO:0000256" key="3">
    <source>
        <dbReference type="ARBA" id="ARBA00022723"/>
    </source>
</evidence>
<reference evidence="8 9" key="1">
    <citation type="submission" date="2017-09" db="EMBL/GenBank/DDBJ databases">
        <title>Depth-based differentiation of microbial function through sediment-hosted aquifers and enrichment of novel symbionts in the deep terrestrial subsurface.</title>
        <authorList>
            <person name="Probst A.J."/>
            <person name="Ladd B."/>
            <person name="Jarett J.K."/>
            <person name="Geller-Mcgrath D.E."/>
            <person name="Sieber C.M."/>
            <person name="Emerson J.B."/>
            <person name="Anantharaman K."/>
            <person name="Thomas B.C."/>
            <person name="Malmstrom R."/>
            <person name="Stieglmeier M."/>
            <person name="Klingl A."/>
            <person name="Woyke T."/>
            <person name="Ryan C.M."/>
            <person name="Banfield J.F."/>
        </authorList>
    </citation>
    <scope>NUCLEOTIDE SEQUENCE [LARGE SCALE GENOMIC DNA]</scope>
    <source>
        <strain evidence="8">CG15_BIG_FIL_POST_REV_8_21_14_020_45_12</strain>
    </source>
</reference>
<dbReference type="AlphaFoldDB" id="A0A2M7H392"/>
<keyword evidence="2" id="KW-0540">Nuclease</keyword>
<comment type="cofactor">
    <cofactor evidence="1">
        <name>[4Fe-4S] cluster</name>
        <dbReference type="ChEBI" id="CHEBI:49883"/>
    </cofactor>
</comment>
<evidence type="ECO:0000313" key="8">
    <source>
        <dbReference type="EMBL" id="PIW36695.1"/>
    </source>
</evidence>
<proteinExistence type="predicted"/>
<organism evidence="8 9">
    <name type="scientific">Candidatus Kerfeldbacteria bacterium CG15_BIG_FIL_POST_REV_8_21_14_020_45_12</name>
    <dbReference type="NCBI Taxonomy" id="2014247"/>
    <lineage>
        <taxon>Bacteria</taxon>
        <taxon>Candidatus Kerfeldiibacteriota</taxon>
    </lineage>
</organism>
<name>A0A2M7H392_9BACT</name>
<dbReference type="GO" id="GO:0004518">
    <property type="term" value="F:nuclease activity"/>
    <property type="evidence" value="ECO:0007669"/>
    <property type="project" value="UniProtKB-KW"/>
</dbReference>